<evidence type="ECO:0000256" key="1">
    <source>
        <dbReference type="ARBA" id="ARBA00004370"/>
    </source>
</evidence>
<dbReference type="Pfam" id="PF03717">
    <property type="entry name" value="PBP_dimer"/>
    <property type="match status" value="1"/>
</dbReference>
<feature type="compositionally biased region" description="Low complexity" evidence="4">
    <location>
        <begin position="715"/>
        <end position="728"/>
    </location>
</feature>
<evidence type="ECO:0000256" key="4">
    <source>
        <dbReference type="SAM" id="MobiDB-lite"/>
    </source>
</evidence>
<comment type="subcellular location">
    <subcellularLocation>
        <location evidence="1">Membrane</location>
    </subcellularLocation>
</comment>
<accession>A0A7X2TPQ2</accession>
<feature type="region of interest" description="Disordered" evidence="4">
    <location>
        <begin position="661"/>
        <end position="688"/>
    </location>
</feature>
<feature type="region of interest" description="Disordered" evidence="4">
    <location>
        <begin position="707"/>
        <end position="738"/>
    </location>
</feature>
<dbReference type="EMBL" id="VUMV01000004">
    <property type="protein sequence ID" value="MST82031.1"/>
    <property type="molecule type" value="Genomic_DNA"/>
</dbReference>
<name>A0A7X2TPQ2_9FIRM</name>
<dbReference type="Gene3D" id="3.40.710.10">
    <property type="entry name" value="DD-peptidase/beta-lactamase superfamily"/>
    <property type="match status" value="1"/>
</dbReference>
<dbReference type="PANTHER" id="PTHR30627:SF1">
    <property type="entry name" value="PEPTIDOGLYCAN D,D-TRANSPEPTIDASE FTSI"/>
    <property type="match status" value="1"/>
</dbReference>
<evidence type="ECO:0000256" key="2">
    <source>
        <dbReference type="ARBA" id="ARBA00007171"/>
    </source>
</evidence>
<dbReference type="SUPFAM" id="SSF56601">
    <property type="entry name" value="beta-lactamase/transpeptidase-like"/>
    <property type="match status" value="1"/>
</dbReference>
<dbReference type="Pfam" id="PF00905">
    <property type="entry name" value="Transpeptidase"/>
    <property type="match status" value="1"/>
</dbReference>
<feature type="domain" description="Penicillin-binding protein dimerisation" evidence="6">
    <location>
        <begin position="58"/>
        <end position="207"/>
    </location>
</feature>
<feature type="compositionally biased region" description="Polar residues" evidence="4">
    <location>
        <begin position="729"/>
        <end position="738"/>
    </location>
</feature>
<gene>
    <name evidence="7" type="ORF">FYJ60_06860</name>
</gene>
<dbReference type="AlphaFoldDB" id="A0A7X2TPQ2"/>
<dbReference type="GO" id="GO:0071555">
    <property type="term" value="P:cell wall organization"/>
    <property type="evidence" value="ECO:0007669"/>
    <property type="project" value="TreeGrafter"/>
</dbReference>
<proteinExistence type="inferred from homology"/>
<comment type="similarity">
    <text evidence="2">Belongs to the transpeptidase family.</text>
</comment>
<evidence type="ECO:0000259" key="6">
    <source>
        <dbReference type="Pfam" id="PF03717"/>
    </source>
</evidence>
<comment type="caution">
    <text evidence="7">The sequence shown here is derived from an EMBL/GenBank/DDBJ whole genome shotgun (WGS) entry which is preliminary data.</text>
</comment>
<dbReference type="GO" id="GO:0008658">
    <property type="term" value="F:penicillin binding"/>
    <property type="evidence" value="ECO:0007669"/>
    <property type="project" value="InterPro"/>
</dbReference>
<dbReference type="InterPro" id="IPR036138">
    <property type="entry name" value="PBP_dimer_sf"/>
</dbReference>
<reference evidence="7 8" key="1">
    <citation type="submission" date="2019-08" db="EMBL/GenBank/DDBJ databases">
        <title>In-depth cultivation of the pig gut microbiome towards novel bacterial diversity and tailored functional studies.</title>
        <authorList>
            <person name="Wylensek D."/>
            <person name="Hitch T.C.A."/>
            <person name="Clavel T."/>
        </authorList>
    </citation>
    <scope>NUCLEOTIDE SEQUENCE [LARGE SCALE GENOMIC DNA]</scope>
    <source>
        <strain evidence="7 8">Oil+RF-744-WCA-WT-13</strain>
    </source>
</reference>
<organism evidence="7 8">
    <name type="scientific">Bilifractor porci</name>
    <dbReference type="NCBI Taxonomy" id="2606636"/>
    <lineage>
        <taxon>Bacteria</taxon>
        <taxon>Bacillati</taxon>
        <taxon>Bacillota</taxon>
        <taxon>Clostridia</taxon>
        <taxon>Lachnospirales</taxon>
        <taxon>Lachnospiraceae</taxon>
        <taxon>Bilifractor</taxon>
    </lineage>
</organism>
<evidence type="ECO:0000313" key="7">
    <source>
        <dbReference type="EMBL" id="MST82031.1"/>
    </source>
</evidence>
<feature type="domain" description="Penicillin-binding protein transpeptidase" evidence="5">
    <location>
        <begin position="289"/>
        <end position="611"/>
    </location>
</feature>
<protein>
    <submittedName>
        <fullName evidence="7">Penicillin-binding protein 2</fullName>
    </submittedName>
</protein>
<dbReference type="InterPro" id="IPR050515">
    <property type="entry name" value="Beta-lactam/transpept"/>
</dbReference>
<sequence length="757" mass="83429">MPRRISSKTSKKLVGLFLAVILALVGLAVRITSINATEGQQYKRIVMTQAQQQYDTRTIPAQRGDITDRNGTVLATSEKVYNVILDCKVVNSDVEDSEGNTSQAYLEPTVKALVSVLGMNEADIREKLTADDTKNSQYVILEKNVSITKKKAFEDYCDTGSDENKDLTEEEVQERENIKGVWFEENYVRTYPMDSQACDLIGFTYDGTTADWGIEGYYSDILNGTSGREYGYYNMDADVEQTIIPSTQGRNVVSTIDINIQQIIRSAIENFNNEMATDKNKTNGAQNIGVIVMDPDTGEILGMDSNYWYDLNNPRDLSDYYTSSQLKGMTNDEMMDALNKMWGNFCISDAFEPGSVFKPLTMAAGLETAAFDTDAKFTCDGGEQVYDKYIQCEGVHGTQTLNEVMKNSCNDALMQMGEKIGVTDFSKYEDIFNLGSRTGIDLPGEEAGLIYTDETMGPVELACAAFGQGFTLTMIQEAAAISSVINGGYYYKPHVVKEITDSSGAVYQSVNPILERRTVSEDVSADVREAMAAVMEQGGTGYVAKIPGYSMGGKTGTAEKLPRGEGNYLLDFVGFAPLDDPQVLVYVVVDEPNTEAQETSVYAESIARNIFIQLLPYMNIFPDEEGYTQDNVTTVTCTNNDLLNHNYQSYDNGIEVNDYGQTYGTDSSTESSMAQAGTYDENGNYISNGQTHSVEQEITDQTVGETGISDTNLADTPQDTGTDQTQTDNSYYSDGITNEDAQYYQDTGYQDTVYNGG</sequence>
<dbReference type="InterPro" id="IPR012338">
    <property type="entry name" value="Beta-lactam/transpept-like"/>
</dbReference>
<feature type="compositionally biased region" description="Polar residues" evidence="4">
    <location>
        <begin position="661"/>
        <end position="675"/>
    </location>
</feature>
<dbReference type="PANTHER" id="PTHR30627">
    <property type="entry name" value="PEPTIDOGLYCAN D,D-TRANSPEPTIDASE"/>
    <property type="match status" value="1"/>
</dbReference>
<dbReference type="InterPro" id="IPR001460">
    <property type="entry name" value="PCN-bd_Tpept"/>
</dbReference>
<dbReference type="GO" id="GO:0005886">
    <property type="term" value="C:plasma membrane"/>
    <property type="evidence" value="ECO:0007669"/>
    <property type="project" value="TreeGrafter"/>
</dbReference>
<dbReference type="Proteomes" id="UP000466864">
    <property type="component" value="Unassembled WGS sequence"/>
</dbReference>
<evidence type="ECO:0000259" key="5">
    <source>
        <dbReference type="Pfam" id="PF00905"/>
    </source>
</evidence>
<dbReference type="SUPFAM" id="SSF56519">
    <property type="entry name" value="Penicillin binding protein dimerisation domain"/>
    <property type="match status" value="1"/>
</dbReference>
<keyword evidence="3" id="KW-0472">Membrane</keyword>
<evidence type="ECO:0000313" key="8">
    <source>
        <dbReference type="Proteomes" id="UP000466864"/>
    </source>
</evidence>
<dbReference type="InterPro" id="IPR005311">
    <property type="entry name" value="PBP_dimer"/>
</dbReference>
<dbReference type="Gene3D" id="3.90.1310.10">
    <property type="entry name" value="Penicillin-binding protein 2a (Domain 2)"/>
    <property type="match status" value="1"/>
</dbReference>
<evidence type="ECO:0000256" key="3">
    <source>
        <dbReference type="ARBA" id="ARBA00023136"/>
    </source>
</evidence>
<keyword evidence="8" id="KW-1185">Reference proteome</keyword>